<evidence type="ECO:0000256" key="1">
    <source>
        <dbReference type="SAM" id="Coils"/>
    </source>
</evidence>
<accession>A0ABV3JKV2</accession>
<feature type="coiled-coil region" evidence="1">
    <location>
        <begin position="10"/>
        <end position="83"/>
    </location>
</feature>
<evidence type="ECO:0000313" key="3">
    <source>
        <dbReference type="Proteomes" id="UP001552527"/>
    </source>
</evidence>
<name>A0ABV3JKV2_9ACTN</name>
<sequence>MIRFVTAGRLRRLEEEAEQARTRMRAVQAQAAAAWCRHVREVWDLTVRAETAESDAAILRGHVEEYQERVRLLAAELAAAEEAGLSLVLLLHWGEPHSIHASRECAFAYAATQDAPIDGWVPSDGRVHAEVAWQVLAFTRDESVMGLCRLPVRSPQDREGAA</sequence>
<dbReference type="EMBL" id="JBFATE010000011">
    <property type="protein sequence ID" value="MEV5248431.1"/>
    <property type="molecule type" value="Genomic_DNA"/>
</dbReference>
<organism evidence="2 3">
    <name type="scientific">Streptomyces werraensis</name>
    <dbReference type="NCBI Taxonomy" id="68284"/>
    <lineage>
        <taxon>Bacteria</taxon>
        <taxon>Bacillati</taxon>
        <taxon>Actinomycetota</taxon>
        <taxon>Actinomycetes</taxon>
        <taxon>Kitasatosporales</taxon>
        <taxon>Streptomycetaceae</taxon>
        <taxon>Streptomyces</taxon>
    </lineage>
</organism>
<keyword evidence="3" id="KW-1185">Reference proteome</keyword>
<proteinExistence type="predicted"/>
<comment type="caution">
    <text evidence="2">The sequence shown here is derived from an EMBL/GenBank/DDBJ whole genome shotgun (WGS) entry which is preliminary data.</text>
</comment>
<dbReference type="RefSeq" id="WP_364025093.1">
    <property type="nucleotide sequence ID" value="NZ_JBFATE010000011.1"/>
</dbReference>
<evidence type="ECO:0000313" key="2">
    <source>
        <dbReference type="EMBL" id="MEV5248431.1"/>
    </source>
</evidence>
<keyword evidence="1" id="KW-0175">Coiled coil</keyword>
<protein>
    <submittedName>
        <fullName evidence="2">Uncharacterized protein</fullName>
    </submittedName>
</protein>
<reference evidence="2 3" key="1">
    <citation type="submission" date="2024-06" db="EMBL/GenBank/DDBJ databases">
        <title>The Natural Products Discovery Center: Release of the First 8490 Sequenced Strains for Exploring Actinobacteria Biosynthetic Diversity.</title>
        <authorList>
            <person name="Kalkreuter E."/>
            <person name="Kautsar S.A."/>
            <person name="Yang D."/>
            <person name="Bader C.D."/>
            <person name="Teijaro C.N."/>
            <person name="Fluegel L."/>
            <person name="Davis C.M."/>
            <person name="Simpson J.R."/>
            <person name="Lauterbach L."/>
            <person name="Steele A.D."/>
            <person name="Gui C."/>
            <person name="Meng S."/>
            <person name="Li G."/>
            <person name="Viehrig K."/>
            <person name="Ye F."/>
            <person name="Su P."/>
            <person name="Kiefer A.F."/>
            <person name="Nichols A."/>
            <person name="Cepeda A.J."/>
            <person name="Yan W."/>
            <person name="Fan B."/>
            <person name="Jiang Y."/>
            <person name="Adhikari A."/>
            <person name="Zheng C.-J."/>
            <person name="Schuster L."/>
            <person name="Cowan T.M."/>
            <person name="Smanski M.J."/>
            <person name="Chevrette M.G."/>
            <person name="De Carvalho L.P.S."/>
            <person name="Shen B."/>
        </authorList>
    </citation>
    <scope>NUCLEOTIDE SEQUENCE [LARGE SCALE GENOMIC DNA]</scope>
    <source>
        <strain evidence="2 3">NPDC052768</strain>
    </source>
</reference>
<gene>
    <name evidence="2" type="ORF">AB0K95_24630</name>
</gene>
<dbReference type="Proteomes" id="UP001552527">
    <property type="component" value="Unassembled WGS sequence"/>
</dbReference>